<name>A0A1A8XQ92_9PROT</name>
<evidence type="ECO:0000313" key="1">
    <source>
        <dbReference type="EMBL" id="SBT07310.1"/>
    </source>
</evidence>
<dbReference type="EMBL" id="FLQX01000119">
    <property type="protein sequence ID" value="SBT07310.1"/>
    <property type="molecule type" value="Genomic_DNA"/>
</dbReference>
<dbReference type="Proteomes" id="UP000199169">
    <property type="component" value="Unassembled WGS sequence"/>
</dbReference>
<dbReference type="STRING" id="1860102.ACCAA_420030"/>
<accession>A0A1A8XQ92</accession>
<gene>
    <name evidence="1" type="ORF">ACCAA_420030</name>
</gene>
<proteinExistence type="predicted"/>
<evidence type="ECO:0000313" key="2">
    <source>
        <dbReference type="Proteomes" id="UP000199169"/>
    </source>
</evidence>
<keyword evidence="2" id="KW-1185">Reference proteome</keyword>
<organism evidence="1 2">
    <name type="scientific">Candidatus Accumulibacter aalborgensis</name>
    <dbReference type="NCBI Taxonomy" id="1860102"/>
    <lineage>
        <taxon>Bacteria</taxon>
        <taxon>Pseudomonadati</taxon>
        <taxon>Pseudomonadota</taxon>
        <taxon>Betaproteobacteria</taxon>
        <taxon>Candidatus Accumulibacter</taxon>
    </lineage>
</organism>
<sequence length="79" mass="8645">MIGEHTMNTQVARLPAAPFQNSAFVSRQTGRTHWGSSSHDLEYELTEETVDAAATTLTQIRCVYTLNAWSSLGLKSSAT</sequence>
<dbReference type="AlphaFoldDB" id="A0A1A8XQ92"/>
<reference evidence="2" key="1">
    <citation type="submission" date="2016-06" db="EMBL/GenBank/DDBJ databases">
        <authorList>
            <person name="McIlroy S.J."/>
            <person name="Karst S.M."/>
            <person name="Albertsen M."/>
        </authorList>
    </citation>
    <scope>NUCLEOTIDE SEQUENCE [LARGE SCALE GENOMIC DNA]</scope>
</reference>
<protein>
    <submittedName>
        <fullName evidence="1">Uncharacterized protein</fullName>
    </submittedName>
</protein>